<accession>A0A9N9DXV4</accession>
<proteinExistence type="predicted"/>
<evidence type="ECO:0000313" key="2">
    <source>
        <dbReference type="EMBL" id="CAG8657017.1"/>
    </source>
</evidence>
<gene>
    <name evidence="2" type="ORF">RFULGI_LOCUS8695</name>
</gene>
<feature type="region of interest" description="Disordered" evidence="1">
    <location>
        <begin position="72"/>
        <end position="101"/>
    </location>
</feature>
<feature type="region of interest" description="Disordered" evidence="1">
    <location>
        <begin position="1"/>
        <end position="30"/>
    </location>
</feature>
<feature type="compositionally biased region" description="Basic and acidic residues" evidence="1">
    <location>
        <begin position="90"/>
        <end position="101"/>
    </location>
</feature>
<comment type="caution">
    <text evidence="2">The sequence shown here is derived from an EMBL/GenBank/DDBJ whole genome shotgun (WGS) entry which is preliminary data.</text>
</comment>
<organism evidence="2 3">
    <name type="scientific">Racocetra fulgida</name>
    <dbReference type="NCBI Taxonomy" id="60492"/>
    <lineage>
        <taxon>Eukaryota</taxon>
        <taxon>Fungi</taxon>
        <taxon>Fungi incertae sedis</taxon>
        <taxon>Mucoromycota</taxon>
        <taxon>Glomeromycotina</taxon>
        <taxon>Glomeromycetes</taxon>
        <taxon>Diversisporales</taxon>
        <taxon>Gigasporaceae</taxon>
        <taxon>Racocetra</taxon>
    </lineage>
</organism>
<feature type="non-terminal residue" evidence="2">
    <location>
        <position position="1"/>
    </location>
</feature>
<feature type="compositionally biased region" description="Basic residues" evidence="1">
    <location>
        <begin position="21"/>
        <end position="30"/>
    </location>
</feature>
<evidence type="ECO:0000313" key="3">
    <source>
        <dbReference type="Proteomes" id="UP000789396"/>
    </source>
</evidence>
<sequence length="101" mass="11535">MSGDRNYGDSKIIQNLIERRPKGHSKKLGSKRIKSIIEDFNTKTQYKYKVCKQKGHNSKTCKGKKLLDIDKSDETEGDGEELSTTVTSYEHVREESDTVKP</sequence>
<name>A0A9N9DXV4_9GLOM</name>
<dbReference type="Proteomes" id="UP000789396">
    <property type="component" value="Unassembled WGS sequence"/>
</dbReference>
<dbReference type="AlphaFoldDB" id="A0A9N9DXV4"/>
<evidence type="ECO:0000256" key="1">
    <source>
        <dbReference type="SAM" id="MobiDB-lite"/>
    </source>
</evidence>
<dbReference type="EMBL" id="CAJVPZ010014352">
    <property type="protein sequence ID" value="CAG8657017.1"/>
    <property type="molecule type" value="Genomic_DNA"/>
</dbReference>
<dbReference type="OrthoDB" id="2430843at2759"/>
<protein>
    <submittedName>
        <fullName evidence="2">6616_t:CDS:1</fullName>
    </submittedName>
</protein>
<reference evidence="2" key="1">
    <citation type="submission" date="2021-06" db="EMBL/GenBank/DDBJ databases">
        <authorList>
            <person name="Kallberg Y."/>
            <person name="Tangrot J."/>
            <person name="Rosling A."/>
        </authorList>
    </citation>
    <scope>NUCLEOTIDE SEQUENCE</scope>
    <source>
        <strain evidence="2">IN212</strain>
    </source>
</reference>
<keyword evidence="3" id="KW-1185">Reference proteome</keyword>